<dbReference type="SUPFAM" id="SSF56281">
    <property type="entry name" value="Metallo-hydrolase/oxidoreductase"/>
    <property type="match status" value="1"/>
</dbReference>
<dbReference type="RefSeq" id="WP_197312267.1">
    <property type="nucleotide sequence ID" value="NZ_JADZLT010000053.1"/>
</dbReference>
<evidence type="ECO:0000313" key="2">
    <source>
        <dbReference type="EMBL" id="MBH0239180.1"/>
    </source>
</evidence>
<feature type="domain" description="Metallo-beta-lactamase" evidence="1">
    <location>
        <begin position="37"/>
        <end position="237"/>
    </location>
</feature>
<gene>
    <name evidence="2" type="ORF">I5731_15245</name>
</gene>
<comment type="caution">
    <text evidence="2">The sequence shown here is derived from an EMBL/GenBank/DDBJ whole genome shotgun (WGS) entry which is preliminary data.</text>
</comment>
<dbReference type="EMBL" id="JADZLT010000053">
    <property type="protein sequence ID" value="MBH0239180.1"/>
    <property type="molecule type" value="Genomic_DNA"/>
</dbReference>
<dbReference type="Gene3D" id="3.60.15.10">
    <property type="entry name" value="Ribonuclease Z/Hydroxyacylglutathione hydrolase-like"/>
    <property type="match status" value="1"/>
</dbReference>
<dbReference type="InterPro" id="IPR001279">
    <property type="entry name" value="Metallo-B-lactamas"/>
</dbReference>
<evidence type="ECO:0000259" key="1">
    <source>
        <dbReference type="SMART" id="SM00849"/>
    </source>
</evidence>
<accession>A0A931I4R0</accession>
<reference evidence="2" key="1">
    <citation type="submission" date="2020-12" db="EMBL/GenBank/DDBJ databases">
        <title>Methylobrevis albus sp. nov., isolated from fresh water lack sediment.</title>
        <authorList>
            <person name="Zou Q."/>
        </authorList>
    </citation>
    <scope>NUCLEOTIDE SEQUENCE</scope>
    <source>
        <strain evidence="2">L22</strain>
    </source>
</reference>
<proteinExistence type="predicted"/>
<dbReference type="PANTHER" id="PTHR42663:SF6">
    <property type="entry name" value="HYDROLASE C777.06C-RELATED"/>
    <property type="match status" value="1"/>
</dbReference>
<name>A0A931I4R0_9HYPH</name>
<dbReference type="InterPro" id="IPR036866">
    <property type="entry name" value="RibonucZ/Hydroxyglut_hydro"/>
</dbReference>
<evidence type="ECO:0000313" key="3">
    <source>
        <dbReference type="Proteomes" id="UP000631694"/>
    </source>
</evidence>
<dbReference type="AlphaFoldDB" id="A0A931I4R0"/>
<dbReference type="PANTHER" id="PTHR42663">
    <property type="entry name" value="HYDROLASE C777.06C-RELATED-RELATED"/>
    <property type="match status" value="1"/>
</dbReference>
<organism evidence="2 3">
    <name type="scientific">Methylobrevis albus</name>
    <dbReference type="NCBI Taxonomy" id="2793297"/>
    <lineage>
        <taxon>Bacteria</taxon>
        <taxon>Pseudomonadati</taxon>
        <taxon>Pseudomonadota</taxon>
        <taxon>Alphaproteobacteria</taxon>
        <taxon>Hyphomicrobiales</taxon>
        <taxon>Pleomorphomonadaceae</taxon>
        <taxon>Methylobrevis</taxon>
    </lineage>
</organism>
<protein>
    <submittedName>
        <fullName evidence="2">MBL fold metallo-hydrolase</fullName>
    </submittedName>
</protein>
<keyword evidence="3" id="KW-1185">Reference proteome</keyword>
<dbReference type="Proteomes" id="UP000631694">
    <property type="component" value="Unassembled WGS sequence"/>
</dbReference>
<dbReference type="Pfam" id="PF12706">
    <property type="entry name" value="Lactamase_B_2"/>
    <property type="match status" value="1"/>
</dbReference>
<dbReference type="CDD" id="cd16279">
    <property type="entry name" value="metallo-hydrolase-like_MBL-fold"/>
    <property type="match status" value="1"/>
</dbReference>
<sequence length="270" mass="29907">MARHRFTILGCGSSPGVPRIGNDWGACDPNEPKNRRRRASLLIERFADNGDKTVVVIDTGPDFREQMLDAGIGWADGVVYTHAHADHIHGIDDLRAFVLNRRRRVPVYMDAVTSVRLREAFGYCFETPAGSSYPPIVTETRIRAGEAFEVNGPGGSIRLLPFRQIHGDIDSLGFRIGDFAYSSDVSALPDEALPHLEGLKVWIVDALRPAPHPSHLSLSESMAYIANIKPEHAILTHMHIDLDYVETKAKLPPHIEPAYDGLTVDLNVMD</sequence>
<dbReference type="SMART" id="SM00849">
    <property type="entry name" value="Lactamase_B"/>
    <property type="match status" value="1"/>
</dbReference>